<accession>A0AAE1FHP5</accession>
<gene>
    <name evidence="1" type="ORF">Pcinc_021583</name>
</gene>
<keyword evidence="2" id="KW-1185">Reference proteome</keyword>
<dbReference type="AlphaFoldDB" id="A0AAE1FHP5"/>
<name>A0AAE1FHP5_PETCI</name>
<dbReference type="Proteomes" id="UP001286313">
    <property type="component" value="Unassembled WGS sequence"/>
</dbReference>
<evidence type="ECO:0000313" key="1">
    <source>
        <dbReference type="EMBL" id="KAK3873407.1"/>
    </source>
</evidence>
<organism evidence="1 2">
    <name type="scientific">Petrolisthes cinctipes</name>
    <name type="common">Flat porcelain crab</name>
    <dbReference type="NCBI Taxonomy" id="88211"/>
    <lineage>
        <taxon>Eukaryota</taxon>
        <taxon>Metazoa</taxon>
        <taxon>Ecdysozoa</taxon>
        <taxon>Arthropoda</taxon>
        <taxon>Crustacea</taxon>
        <taxon>Multicrustacea</taxon>
        <taxon>Malacostraca</taxon>
        <taxon>Eumalacostraca</taxon>
        <taxon>Eucarida</taxon>
        <taxon>Decapoda</taxon>
        <taxon>Pleocyemata</taxon>
        <taxon>Anomura</taxon>
        <taxon>Galatheoidea</taxon>
        <taxon>Porcellanidae</taxon>
        <taxon>Petrolisthes</taxon>
    </lineage>
</organism>
<protein>
    <submittedName>
        <fullName evidence="1">Uncharacterized protein</fullName>
    </submittedName>
</protein>
<sequence>MLAFYCQLCLRARLANMTAIKTPADDPLSADDRGALIHIHTPHSPSVFDLRVWFNMEREHLLIGSRPGITRRTPHHDTSLREAVSVTLIRLMSATQPLPYRNPTITLPQPNRNPTTILPLPYHYPTTTLPLPYYYLTTTLQLT</sequence>
<evidence type="ECO:0000313" key="2">
    <source>
        <dbReference type="Proteomes" id="UP001286313"/>
    </source>
</evidence>
<proteinExistence type="predicted"/>
<dbReference type="EMBL" id="JAWQEG010002226">
    <property type="protein sequence ID" value="KAK3873407.1"/>
    <property type="molecule type" value="Genomic_DNA"/>
</dbReference>
<comment type="caution">
    <text evidence="1">The sequence shown here is derived from an EMBL/GenBank/DDBJ whole genome shotgun (WGS) entry which is preliminary data.</text>
</comment>
<reference evidence="1" key="1">
    <citation type="submission" date="2023-10" db="EMBL/GenBank/DDBJ databases">
        <title>Genome assemblies of two species of porcelain crab, Petrolisthes cinctipes and Petrolisthes manimaculis (Anomura: Porcellanidae).</title>
        <authorList>
            <person name="Angst P."/>
        </authorList>
    </citation>
    <scope>NUCLEOTIDE SEQUENCE</scope>
    <source>
        <strain evidence="1">PB745_01</strain>
        <tissue evidence="1">Gill</tissue>
    </source>
</reference>